<dbReference type="EMBL" id="JADBEE010000001">
    <property type="protein sequence ID" value="MBE1514785.1"/>
    <property type="molecule type" value="Genomic_DNA"/>
</dbReference>
<dbReference type="PANTHER" id="PTHR34296:SF2">
    <property type="entry name" value="ABC TRANSPORTER GUANOSINE-BINDING PROTEIN NUPN"/>
    <property type="match status" value="1"/>
</dbReference>
<dbReference type="InterPro" id="IPR028082">
    <property type="entry name" value="Peripla_BP_I"/>
</dbReference>
<dbReference type="InterPro" id="IPR050957">
    <property type="entry name" value="BMP_lipoprotein"/>
</dbReference>
<protein>
    <submittedName>
        <fullName evidence="10">Basic membrane protein A</fullName>
    </submittedName>
</protein>
<dbReference type="PROSITE" id="PS51257">
    <property type="entry name" value="PROKAR_LIPOPROTEIN"/>
    <property type="match status" value="1"/>
</dbReference>
<evidence type="ECO:0000256" key="2">
    <source>
        <dbReference type="ARBA" id="ARBA00008610"/>
    </source>
</evidence>
<comment type="caution">
    <text evidence="10">The sequence shown here is derived from an EMBL/GenBank/DDBJ whole genome shotgun (WGS) entry which is preliminary data.</text>
</comment>
<evidence type="ECO:0000256" key="7">
    <source>
        <dbReference type="SAM" id="MobiDB-lite"/>
    </source>
</evidence>
<keyword evidence="3" id="KW-1003">Cell membrane</keyword>
<evidence type="ECO:0000313" key="11">
    <source>
        <dbReference type="Proteomes" id="UP000636579"/>
    </source>
</evidence>
<evidence type="ECO:0000256" key="6">
    <source>
        <dbReference type="ARBA" id="ARBA00023288"/>
    </source>
</evidence>
<comment type="similarity">
    <text evidence="2">Belongs to the BMP lipoprotein family.</text>
</comment>
<name>A0ABR9J702_9MICC</name>
<evidence type="ECO:0000313" key="10">
    <source>
        <dbReference type="EMBL" id="MBE1514785.1"/>
    </source>
</evidence>
<feature type="chain" id="PRO_5045951343" evidence="8">
    <location>
        <begin position="28"/>
        <end position="365"/>
    </location>
</feature>
<evidence type="ECO:0000256" key="3">
    <source>
        <dbReference type="ARBA" id="ARBA00022475"/>
    </source>
</evidence>
<evidence type="ECO:0000256" key="1">
    <source>
        <dbReference type="ARBA" id="ARBA00004193"/>
    </source>
</evidence>
<dbReference type="InterPro" id="IPR003760">
    <property type="entry name" value="PnrA-like"/>
</dbReference>
<sequence>MKRSFKTSGAFAVTAAAALVLSSCGEAPEEESDNGEAAASEETDYKACVVSDEGGWDDRSFNQSAYEGLQMAIDEMNIQHAEAQSTAESEYAPNVDTMVQQDCDVVFGVGFLLEEGLRLAAESNEDTNFALIDSYFNEEELEGELENGKPLVFNTGEAAYLAGYVAAATTETGTVGTWGGIQIPSVTVFMDGFADGVTRYNDDNDGDVELVGWDKEEQSGTFSGDFSDQTQGGEVTEQLLSQGADIVMPVAGNAGVGAGPVLEDADAKMIWVDSDGYESTDFPDIMLTSVMKEIGQSVYATIEEGVAGEFTSEPYVGTLENEGVGLAPFHDFEDEVPSEVQDAIEQLRQEIIDGETVIESENAPS</sequence>
<dbReference type="PRINTS" id="PR01733">
    <property type="entry name" value="LIPPROTEIN48"/>
</dbReference>
<evidence type="ECO:0000256" key="5">
    <source>
        <dbReference type="ARBA" id="ARBA00023136"/>
    </source>
</evidence>
<dbReference type="PANTHER" id="PTHR34296">
    <property type="entry name" value="TRANSCRIPTIONAL ACTIVATOR PROTEIN MED"/>
    <property type="match status" value="1"/>
</dbReference>
<feature type="region of interest" description="Disordered" evidence="7">
    <location>
        <begin position="24"/>
        <end position="44"/>
    </location>
</feature>
<dbReference type="SUPFAM" id="SSF53822">
    <property type="entry name" value="Periplasmic binding protein-like I"/>
    <property type="match status" value="1"/>
</dbReference>
<reference evidence="10 11" key="1">
    <citation type="submission" date="2020-10" db="EMBL/GenBank/DDBJ databases">
        <title>Sequencing the genomes of 1000 actinobacteria strains.</title>
        <authorList>
            <person name="Klenk H.-P."/>
        </authorList>
    </citation>
    <scope>NUCLEOTIDE SEQUENCE [LARGE SCALE GENOMIC DNA]</scope>
    <source>
        <strain evidence="10 11">DSM 15474</strain>
    </source>
</reference>
<dbReference type="Pfam" id="PF02608">
    <property type="entry name" value="Bmp"/>
    <property type="match status" value="1"/>
</dbReference>
<keyword evidence="5" id="KW-0472">Membrane</keyword>
<keyword evidence="4 8" id="KW-0732">Signal</keyword>
<dbReference type="RefSeq" id="WP_192591499.1">
    <property type="nucleotide sequence ID" value="NZ_JADBEE010000001.1"/>
</dbReference>
<keyword evidence="6" id="KW-0449">Lipoprotein</keyword>
<gene>
    <name evidence="10" type="ORF">H4W26_001540</name>
</gene>
<dbReference type="InterPro" id="IPR008107">
    <property type="entry name" value="Mycoplasma_p48"/>
</dbReference>
<evidence type="ECO:0000259" key="9">
    <source>
        <dbReference type="Pfam" id="PF02608"/>
    </source>
</evidence>
<feature type="signal peptide" evidence="8">
    <location>
        <begin position="1"/>
        <end position="27"/>
    </location>
</feature>
<organism evidence="10 11">
    <name type="scientific">Nesterenkonia halotolerans</name>
    <dbReference type="NCBI Taxonomy" id="225325"/>
    <lineage>
        <taxon>Bacteria</taxon>
        <taxon>Bacillati</taxon>
        <taxon>Actinomycetota</taxon>
        <taxon>Actinomycetes</taxon>
        <taxon>Micrococcales</taxon>
        <taxon>Micrococcaceae</taxon>
        <taxon>Nesterenkonia</taxon>
    </lineage>
</organism>
<proteinExistence type="inferred from homology"/>
<accession>A0ABR9J702</accession>
<feature type="domain" description="ABC transporter substrate-binding protein PnrA-like" evidence="9">
    <location>
        <begin position="49"/>
        <end position="359"/>
    </location>
</feature>
<feature type="compositionally biased region" description="Acidic residues" evidence="7">
    <location>
        <begin position="27"/>
        <end position="42"/>
    </location>
</feature>
<dbReference type="Gene3D" id="3.40.50.2300">
    <property type="match status" value="2"/>
</dbReference>
<keyword evidence="11" id="KW-1185">Reference proteome</keyword>
<comment type="subcellular location">
    <subcellularLocation>
        <location evidence="1">Cell membrane</location>
        <topology evidence="1">Lipid-anchor</topology>
    </subcellularLocation>
</comment>
<evidence type="ECO:0000256" key="4">
    <source>
        <dbReference type="ARBA" id="ARBA00022729"/>
    </source>
</evidence>
<dbReference type="CDD" id="cd06354">
    <property type="entry name" value="PBP1_PrnA-like"/>
    <property type="match status" value="1"/>
</dbReference>
<dbReference type="Proteomes" id="UP000636579">
    <property type="component" value="Unassembled WGS sequence"/>
</dbReference>
<evidence type="ECO:0000256" key="8">
    <source>
        <dbReference type="SAM" id="SignalP"/>
    </source>
</evidence>